<dbReference type="RefSeq" id="WP_270043560.1">
    <property type="nucleotide sequence ID" value="NZ_JAPDOD010000032.1"/>
</dbReference>
<sequence>MIWLLVIVVVVLLAVVGVLAYRQQRSAKLREGFGPEYDRVVEERGDQREAENELLQRRERRRRFEIRPLGATARDRYAERWRATQSQFVDQPASSLNDADALLTEVMRERGYPVEDFETQAADVSVDHPEVVEHYRKAHAIQSKRSASTEDLREAMLHYRALFAELLEPPTREEQTPQEVR</sequence>
<evidence type="ECO:0000313" key="2">
    <source>
        <dbReference type="Proteomes" id="UP001149140"/>
    </source>
</evidence>
<gene>
    <name evidence="1" type="ORF">OM076_28825</name>
</gene>
<dbReference type="Proteomes" id="UP001149140">
    <property type="component" value="Unassembled WGS sequence"/>
</dbReference>
<evidence type="ECO:0008006" key="3">
    <source>
        <dbReference type="Google" id="ProtNLM"/>
    </source>
</evidence>
<evidence type="ECO:0000313" key="1">
    <source>
        <dbReference type="EMBL" id="MDA0164309.1"/>
    </source>
</evidence>
<organism evidence="1 2">
    <name type="scientific">Solirubrobacter ginsenosidimutans</name>
    <dbReference type="NCBI Taxonomy" id="490573"/>
    <lineage>
        <taxon>Bacteria</taxon>
        <taxon>Bacillati</taxon>
        <taxon>Actinomycetota</taxon>
        <taxon>Thermoleophilia</taxon>
        <taxon>Solirubrobacterales</taxon>
        <taxon>Solirubrobacteraceae</taxon>
        <taxon>Solirubrobacter</taxon>
    </lineage>
</organism>
<proteinExistence type="predicted"/>
<name>A0A9X3S369_9ACTN</name>
<dbReference type="AlphaFoldDB" id="A0A9X3S369"/>
<comment type="caution">
    <text evidence="1">The sequence shown here is derived from an EMBL/GenBank/DDBJ whole genome shotgun (WGS) entry which is preliminary data.</text>
</comment>
<keyword evidence="2" id="KW-1185">Reference proteome</keyword>
<accession>A0A9X3S369</accession>
<protein>
    <recommendedName>
        <fullName evidence="3">Secreted protein</fullName>
    </recommendedName>
</protein>
<dbReference type="EMBL" id="JAPDOD010000032">
    <property type="protein sequence ID" value="MDA0164309.1"/>
    <property type="molecule type" value="Genomic_DNA"/>
</dbReference>
<reference evidence="1" key="1">
    <citation type="submission" date="2022-10" db="EMBL/GenBank/DDBJ databases">
        <title>The WGS of Solirubrobacter ginsenosidimutans DSM 21036.</title>
        <authorList>
            <person name="Jiang Z."/>
        </authorList>
    </citation>
    <scope>NUCLEOTIDE SEQUENCE</scope>
    <source>
        <strain evidence="1">DSM 21036</strain>
    </source>
</reference>